<keyword evidence="6" id="KW-0472">Membrane</keyword>
<dbReference type="PANTHER" id="PTHR35093">
    <property type="entry name" value="OUTER MEMBRANE PROTEIN NMB0088-RELATED"/>
    <property type="match status" value="1"/>
</dbReference>
<feature type="chain" id="PRO_5012568771" evidence="8">
    <location>
        <begin position="26"/>
        <end position="467"/>
    </location>
</feature>
<dbReference type="InterPro" id="IPR005017">
    <property type="entry name" value="OMPP1/FadL/TodX"/>
</dbReference>
<keyword evidence="7" id="KW-0998">Cell outer membrane</keyword>
<evidence type="ECO:0000256" key="7">
    <source>
        <dbReference type="ARBA" id="ARBA00023237"/>
    </source>
</evidence>
<evidence type="ECO:0000256" key="3">
    <source>
        <dbReference type="ARBA" id="ARBA00022452"/>
    </source>
</evidence>
<dbReference type="PANTHER" id="PTHR35093:SF8">
    <property type="entry name" value="OUTER MEMBRANE PROTEIN NMB0088-RELATED"/>
    <property type="match status" value="1"/>
</dbReference>
<evidence type="ECO:0000256" key="6">
    <source>
        <dbReference type="ARBA" id="ARBA00023136"/>
    </source>
</evidence>
<evidence type="ECO:0000256" key="1">
    <source>
        <dbReference type="ARBA" id="ARBA00004571"/>
    </source>
</evidence>
<evidence type="ECO:0000256" key="8">
    <source>
        <dbReference type="SAM" id="SignalP"/>
    </source>
</evidence>
<accession>A0A1N7FU90</accession>
<sequence length="467" mass="49314">MSLQFGYKALTVAVVSGLAATTAQAAGLDRSGQDITAFLQNGTYAEAVYTYIDADVKGKDTAGNAVPDMANSYDFFRYGVKTDINDTFSIGVLYDVPFGASVQYKGANNFVSNANDTTKLLVNTAVNAISPSLPATAQAMLPSLQANINTPADARRVASSPLLSMLLSPEQAQRVSGTLNTIANIAESQDEQGTNVDIRTNNITMLVGAKFGANKNFQIYGGPAAQRLNGEVKLRGTAYNAMTGYNARIATDTAVGWVAGAAFYKPEIALKAALTYRSEIEHNSTIAETVPAAALLGANPNTNRDFSVSLPSSWNLDFQTGVNPTTLLTAKVRYVPWSDFDIRPPSYGAATQRATGTALPIVSYAKDQWSAELGLGKKLSDRLAVSGSVGYDSGAGNPATSLGPIKGYYSVGLGAKYNITPEWSLSAGGKYLKFGDAEAQLPTKAIVGKFEDNDGYIVGVKLAYQSK</sequence>
<keyword evidence="4" id="KW-0812">Transmembrane</keyword>
<dbReference type="Gene3D" id="2.40.160.60">
    <property type="entry name" value="Outer membrane protein transport protein (OMPP1/FadL/TodX)"/>
    <property type="match status" value="1"/>
</dbReference>
<evidence type="ECO:0000313" key="10">
    <source>
        <dbReference type="Proteomes" id="UP000187495"/>
    </source>
</evidence>
<evidence type="ECO:0000256" key="2">
    <source>
        <dbReference type="ARBA" id="ARBA00008163"/>
    </source>
</evidence>
<keyword evidence="10" id="KW-1185">Reference proteome</keyword>
<evidence type="ECO:0000256" key="5">
    <source>
        <dbReference type="ARBA" id="ARBA00022729"/>
    </source>
</evidence>
<keyword evidence="5 8" id="KW-0732">Signal</keyword>
<name>A0A1N7FU90_9GAMM</name>
<gene>
    <name evidence="9" type="ORF">SAMN02745664_11724</name>
</gene>
<comment type="subcellular location">
    <subcellularLocation>
        <location evidence="1">Cell outer membrane</location>
        <topology evidence="1">Multi-pass membrane protein</topology>
    </subcellularLocation>
</comment>
<dbReference type="AlphaFoldDB" id="A0A1N7FU90"/>
<dbReference type="Proteomes" id="UP000187495">
    <property type="component" value="Unassembled WGS sequence"/>
</dbReference>
<reference evidence="10" key="1">
    <citation type="submission" date="2017-01" db="EMBL/GenBank/DDBJ databases">
        <authorList>
            <person name="Varghese N."/>
            <person name="Submissions S."/>
        </authorList>
    </citation>
    <scope>NUCLEOTIDE SEQUENCE [LARGE SCALE GENOMIC DNA]</scope>
    <source>
        <strain evidence="10">DSM 21768</strain>
    </source>
</reference>
<dbReference type="Pfam" id="PF03349">
    <property type="entry name" value="Toluene_X"/>
    <property type="match status" value="1"/>
</dbReference>
<dbReference type="STRING" id="34061.B0189_06525"/>
<dbReference type="RefSeq" id="WP_076555912.1">
    <property type="nucleotide sequence ID" value="NZ_FTNU01000017.1"/>
</dbReference>
<evidence type="ECO:0000256" key="4">
    <source>
        <dbReference type="ARBA" id="ARBA00022692"/>
    </source>
</evidence>
<dbReference type="SUPFAM" id="SSF56935">
    <property type="entry name" value="Porins"/>
    <property type="match status" value="1"/>
</dbReference>
<dbReference type="EMBL" id="FTNU01000017">
    <property type="protein sequence ID" value="SIS03879.1"/>
    <property type="molecule type" value="Genomic_DNA"/>
</dbReference>
<comment type="similarity">
    <text evidence="2">Belongs to the OmpP1/FadL family.</text>
</comment>
<protein>
    <submittedName>
        <fullName evidence="9">Long-chain fatty acid transport protein</fullName>
    </submittedName>
</protein>
<evidence type="ECO:0000313" key="9">
    <source>
        <dbReference type="EMBL" id="SIS03879.1"/>
    </source>
</evidence>
<feature type="signal peptide" evidence="8">
    <location>
        <begin position="1"/>
        <end position="25"/>
    </location>
</feature>
<dbReference type="GO" id="GO:0015483">
    <property type="term" value="F:long-chain fatty acid transporting porin activity"/>
    <property type="evidence" value="ECO:0007669"/>
    <property type="project" value="TreeGrafter"/>
</dbReference>
<proteinExistence type="inferred from homology"/>
<organism evidence="9 10">
    <name type="scientific">Moraxella cuniculi DSM 21768</name>
    <dbReference type="NCBI Taxonomy" id="1122245"/>
    <lineage>
        <taxon>Bacteria</taxon>
        <taxon>Pseudomonadati</taxon>
        <taxon>Pseudomonadota</taxon>
        <taxon>Gammaproteobacteria</taxon>
        <taxon>Moraxellales</taxon>
        <taxon>Moraxellaceae</taxon>
        <taxon>Moraxella</taxon>
    </lineage>
</organism>
<keyword evidence="3" id="KW-1134">Transmembrane beta strand</keyword>
<dbReference type="GO" id="GO:0009279">
    <property type="term" value="C:cell outer membrane"/>
    <property type="evidence" value="ECO:0007669"/>
    <property type="project" value="UniProtKB-SubCell"/>
</dbReference>